<accession>A0A8S9MZL8</accession>
<evidence type="ECO:0000313" key="1">
    <source>
        <dbReference type="EMBL" id="KAF3487178.1"/>
    </source>
</evidence>
<comment type="caution">
    <text evidence="1">The sequence shown here is derived from an EMBL/GenBank/DDBJ whole genome shotgun (WGS) entry which is preliminary data.</text>
</comment>
<sequence length="92" mass="10061">MLSDDLKLSGDGAWMVSEEVVSLGKRLLPARSGEAPFSSRRSPVKRRPVSGVFSLEVVVTCVRLRCRGFDTSRIRGRIEAVSRVGLGQCRLG</sequence>
<name>A0A8S9MZL8_BRACR</name>
<evidence type="ECO:0000313" key="2">
    <source>
        <dbReference type="Proteomes" id="UP000712600"/>
    </source>
</evidence>
<protein>
    <submittedName>
        <fullName evidence="1">Uncharacterized protein</fullName>
    </submittedName>
</protein>
<gene>
    <name evidence="1" type="ORF">F2Q69_00056930</name>
</gene>
<dbReference type="Proteomes" id="UP000712600">
    <property type="component" value="Unassembled WGS sequence"/>
</dbReference>
<dbReference type="EMBL" id="QGKX02002183">
    <property type="protein sequence ID" value="KAF3487178.1"/>
    <property type="molecule type" value="Genomic_DNA"/>
</dbReference>
<proteinExistence type="predicted"/>
<dbReference type="AlphaFoldDB" id="A0A8S9MZL8"/>
<reference evidence="1" key="1">
    <citation type="submission" date="2019-12" db="EMBL/GenBank/DDBJ databases">
        <title>Genome sequencing and annotation of Brassica cretica.</title>
        <authorList>
            <person name="Studholme D.J."/>
            <person name="Sarris P."/>
        </authorList>
    </citation>
    <scope>NUCLEOTIDE SEQUENCE</scope>
    <source>
        <strain evidence="1">PFS-109/04</strain>
        <tissue evidence="1">Leaf</tissue>
    </source>
</reference>
<organism evidence="1 2">
    <name type="scientific">Brassica cretica</name>
    <name type="common">Mustard</name>
    <dbReference type="NCBI Taxonomy" id="69181"/>
    <lineage>
        <taxon>Eukaryota</taxon>
        <taxon>Viridiplantae</taxon>
        <taxon>Streptophyta</taxon>
        <taxon>Embryophyta</taxon>
        <taxon>Tracheophyta</taxon>
        <taxon>Spermatophyta</taxon>
        <taxon>Magnoliopsida</taxon>
        <taxon>eudicotyledons</taxon>
        <taxon>Gunneridae</taxon>
        <taxon>Pentapetalae</taxon>
        <taxon>rosids</taxon>
        <taxon>malvids</taxon>
        <taxon>Brassicales</taxon>
        <taxon>Brassicaceae</taxon>
        <taxon>Brassiceae</taxon>
        <taxon>Brassica</taxon>
    </lineage>
</organism>